<evidence type="ECO:0000259" key="6">
    <source>
        <dbReference type="Pfam" id="PF07980"/>
    </source>
</evidence>
<proteinExistence type="inferred from homology"/>
<dbReference type="Gene3D" id="1.25.40.390">
    <property type="match status" value="1"/>
</dbReference>
<comment type="similarity">
    <text evidence="2">Belongs to the SusD family.</text>
</comment>
<dbReference type="SUPFAM" id="SSF48452">
    <property type="entry name" value="TPR-like"/>
    <property type="match status" value="1"/>
</dbReference>
<dbReference type="RefSeq" id="WP_187320699.1">
    <property type="nucleotide sequence ID" value="NZ_JACSCY010000014.1"/>
</dbReference>
<comment type="caution">
    <text evidence="8">The sequence shown here is derived from an EMBL/GenBank/DDBJ whole genome shotgun (WGS) entry which is preliminary data.</text>
</comment>
<evidence type="ECO:0000256" key="4">
    <source>
        <dbReference type="ARBA" id="ARBA00023136"/>
    </source>
</evidence>
<sequence>MKRITQLGLAAAVALLAGCSLEEEPYGFNSTTNFYKTEADANAALVYAYAILPEIEYYSRNFILITELPTENITLKPDAGASNFEFDRLAVRPDNPELTTAWRYAYIGVNRANAVIANVPGITEMSDASRNQLVGEAHFLRALHYFNIVRLFGAAPVHTTPVTSLDQTSSARATMQEIYALITDDLKKSIELTDAVRRDGRANKVAAWGLLAKVDLTLASGKATNSPGYDFVPNADALYAEAKTYAGNVLTNSGSYGLDPSLKAIFDVDKKNGPEHIFDVATDRSGLSEGNYSKLPLMFIPYIDGAVFKLADSTSVRSGYNHFVTEPALYNSFAADDKRKTELIPSRVYVGNKETVLSITGYSRPFTRKYLDPKQVGEQTSANTPVLRYSDVLLLYAEACGPTAEGYAAVNRIRTRAGLANLQPGLSVTAFRDAILQERAWELAFEGNRLFDLRRTHKMEEVLVQKYGKTIQPDNAYFFATPTRETDLNPNL</sequence>
<gene>
    <name evidence="8" type="ORF">H8B15_16200</name>
</gene>
<protein>
    <submittedName>
        <fullName evidence="8">RagB/SusD family nutrient uptake outer membrane protein</fullName>
    </submittedName>
</protein>
<evidence type="ECO:0000259" key="7">
    <source>
        <dbReference type="Pfam" id="PF14322"/>
    </source>
</evidence>
<evidence type="ECO:0000256" key="1">
    <source>
        <dbReference type="ARBA" id="ARBA00004442"/>
    </source>
</evidence>
<feature type="domain" description="RagB/SusD" evidence="6">
    <location>
        <begin position="362"/>
        <end position="470"/>
    </location>
</feature>
<dbReference type="EMBL" id="JACSCY010000014">
    <property type="protein sequence ID" value="MBC6612467.1"/>
    <property type="molecule type" value="Genomic_DNA"/>
</dbReference>
<evidence type="ECO:0000313" key="9">
    <source>
        <dbReference type="Proteomes" id="UP000622017"/>
    </source>
</evidence>
<evidence type="ECO:0000256" key="2">
    <source>
        <dbReference type="ARBA" id="ARBA00006275"/>
    </source>
</evidence>
<comment type="subcellular location">
    <subcellularLocation>
        <location evidence="1">Cell outer membrane</location>
    </subcellularLocation>
</comment>
<dbReference type="Pfam" id="PF07980">
    <property type="entry name" value="SusD_RagB"/>
    <property type="match status" value="1"/>
</dbReference>
<accession>A0ABR7MN10</accession>
<keyword evidence="5" id="KW-0998">Cell outer membrane</keyword>
<evidence type="ECO:0000256" key="5">
    <source>
        <dbReference type="ARBA" id="ARBA00023237"/>
    </source>
</evidence>
<dbReference type="InterPro" id="IPR033985">
    <property type="entry name" value="SusD-like_N"/>
</dbReference>
<dbReference type="CDD" id="cd08977">
    <property type="entry name" value="SusD"/>
    <property type="match status" value="1"/>
</dbReference>
<keyword evidence="4" id="KW-0472">Membrane</keyword>
<feature type="domain" description="SusD-like N-terminal" evidence="7">
    <location>
        <begin position="90"/>
        <end position="216"/>
    </location>
</feature>
<dbReference type="Pfam" id="PF14322">
    <property type="entry name" value="SusD-like_3"/>
    <property type="match status" value="1"/>
</dbReference>
<organism evidence="8 9">
    <name type="scientific">Hymenobacter citatus</name>
    <dbReference type="NCBI Taxonomy" id="2763506"/>
    <lineage>
        <taxon>Bacteria</taxon>
        <taxon>Pseudomonadati</taxon>
        <taxon>Bacteroidota</taxon>
        <taxon>Cytophagia</taxon>
        <taxon>Cytophagales</taxon>
        <taxon>Hymenobacteraceae</taxon>
        <taxon>Hymenobacter</taxon>
    </lineage>
</organism>
<keyword evidence="3" id="KW-0732">Signal</keyword>
<reference evidence="8 9" key="1">
    <citation type="submission" date="2020-08" db="EMBL/GenBank/DDBJ databases">
        <title>Hymenobacter sp.</title>
        <authorList>
            <person name="Kim M.K."/>
        </authorList>
    </citation>
    <scope>NUCLEOTIDE SEQUENCE [LARGE SCALE GENOMIC DNA]</scope>
    <source>
        <strain evidence="8 9">BT507</strain>
    </source>
</reference>
<evidence type="ECO:0000313" key="8">
    <source>
        <dbReference type="EMBL" id="MBC6612467.1"/>
    </source>
</evidence>
<dbReference type="Proteomes" id="UP000622017">
    <property type="component" value="Unassembled WGS sequence"/>
</dbReference>
<evidence type="ECO:0000256" key="3">
    <source>
        <dbReference type="ARBA" id="ARBA00022729"/>
    </source>
</evidence>
<keyword evidence="9" id="KW-1185">Reference proteome</keyword>
<dbReference type="InterPro" id="IPR011990">
    <property type="entry name" value="TPR-like_helical_dom_sf"/>
</dbReference>
<dbReference type="InterPro" id="IPR012944">
    <property type="entry name" value="SusD_RagB_dom"/>
</dbReference>
<name>A0ABR7MN10_9BACT</name>
<dbReference type="PROSITE" id="PS51257">
    <property type="entry name" value="PROKAR_LIPOPROTEIN"/>
    <property type="match status" value="1"/>
</dbReference>